<proteinExistence type="predicted"/>
<dbReference type="RefSeq" id="WP_191325142.1">
    <property type="nucleotide sequence ID" value="NZ_JBHRYE010000030.1"/>
</dbReference>
<feature type="transmembrane region" description="Helical" evidence="7">
    <location>
        <begin position="66"/>
        <end position="87"/>
    </location>
</feature>
<organism evidence="8 9">
    <name type="scientific">Novosphingobium pokkalii</name>
    <dbReference type="NCBI Taxonomy" id="1770194"/>
    <lineage>
        <taxon>Bacteria</taxon>
        <taxon>Pseudomonadati</taxon>
        <taxon>Pseudomonadota</taxon>
        <taxon>Alphaproteobacteria</taxon>
        <taxon>Sphingomonadales</taxon>
        <taxon>Sphingomonadaceae</taxon>
        <taxon>Novosphingobium</taxon>
    </lineage>
</organism>
<name>A0ABV7V6N4_9SPHN</name>
<feature type="transmembrane region" description="Helical" evidence="7">
    <location>
        <begin position="99"/>
        <end position="122"/>
    </location>
</feature>
<dbReference type="CDD" id="cd06173">
    <property type="entry name" value="MFS_MefA_like"/>
    <property type="match status" value="1"/>
</dbReference>
<feature type="transmembrane region" description="Helical" evidence="7">
    <location>
        <begin position="128"/>
        <end position="151"/>
    </location>
</feature>
<protein>
    <submittedName>
        <fullName evidence="8">MFS transporter</fullName>
    </submittedName>
</protein>
<dbReference type="InterPro" id="IPR010290">
    <property type="entry name" value="TM_effector"/>
</dbReference>
<evidence type="ECO:0000256" key="3">
    <source>
        <dbReference type="ARBA" id="ARBA00022475"/>
    </source>
</evidence>
<dbReference type="Gene3D" id="1.20.1250.20">
    <property type="entry name" value="MFS general substrate transporter like domains"/>
    <property type="match status" value="1"/>
</dbReference>
<evidence type="ECO:0000256" key="4">
    <source>
        <dbReference type="ARBA" id="ARBA00022692"/>
    </source>
</evidence>
<keyword evidence="2" id="KW-0813">Transport</keyword>
<reference evidence="9" key="1">
    <citation type="journal article" date="2019" name="Int. J. Syst. Evol. Microbiol.">
        <title>The Global Catalogue of Microorganisms (GCM) 10K type strain sequencing project: providing services to taxonomists for standard genome sequencing and annotation.</title>
        <authorList>
            <consortium name="The Broad Institute Genomics Platform"/>
            <consortium name="The Broad Institute Genome Sequencing Center for Infectious Disease"/>
            <person name="Wu L."/>
            <person name="Ma J."/>
        </authorList>
    </citation>
    <scope>NUCLEOTIDE SEQUENCE [LARGE SCALE GENOMIC DNA]</scope>
    <source>
        <strain evidence="9">KCTC 42224</strain>
    </source>
</reference>
<evidence type="ECO:0000256" key="5">
    <source>
        <dbReference type="ARBA" id="ARBA00022989"/>
    </source>
</evidence>
<evidence type="ECO:0000313" key="8">
    <source>
        <dbReference type="EMBL" id="MFC3673065.1"/>
    </source>
</evidence>
<feature type="transmembrane region" description="Helical" evidence="7">
    <location>
        <begin position="32"/>
        <end position="54"/>
    </location>
</feature>
<keyword evidence="4 7" id="KW-0812">Transmembrane</keyword>
<evidence type="ECO:0000256" key="1">
    <source>
        <dbReference type="ARBA" id="ARBA00004651"/>
    </source>
</evidence>
<dbReference type="Pfam" id="PF05977">
    <property type="entry name" value="MFS_3"/>
    <property type="match status" value="1"/>
</dbReference>
<dbReference type="SUPFAM" id="SSF103473">
    <property type="entry name" value="MFS general substrate transporter"/>
    <property type="match status" value="1"/>
</dbReference>
<feature type="transmembrane region" description="Helical" evidence="7">
    <location>
        <begin position="386"/>
        <end position="411"/>
    </location>
</feature>
<dbReference type="PANTHER" id="PTHR23513:SF9">
    <property type="entry name" value="ENTEROBACTIN EXPORTER ENTS"/>
    <property type="match status" value="1"/>
</dbReference>
<feature type="transmembrane region" description="Helical" evidence="7">
    <location>
        <begin position="163"/>
        <end position="186"/>
    </location>
</feature>
<dbReference type="PANTHER" id="PTHR23513">
    <property type="entry name" value="INTEGRAL MEMBRANE EFFLUX PROTEIN-RELATED"/>
    <property type="match status" value="1"/>
</dbReference>
<keyword evidence="9" id="KW-1185">Reference proteome</keyword>
<feature type="transmembrane region" description="Helical" evidence="7">
    <location>
        <begin position="192"/>
        <end position="211"/>
    </location>
</feature>
<evidence type="ECO:0000256" key="2">
    <source>
        <dbReference type="ARBA" id="ARBA00022448"/>
    </source>
</evidence>
<dbReference type="Proteomes" id="UP001595683">
    <property type="component" value="Unassembled WGS sequence"/>
</dbReference>
<comment type="caution">
    <text evidence="8">The sequence shown here is derived from an EMBL/GenBank/DDBJ whole genome shotgun (WGS) entry which is preliminary data.</text>
</comment>
<comment type="subcellular location">
    <subcellularLocation>
        <location evidence="1">Cell membrane</location>
        <topology evidence="1">Multi-pass membrane protein</topology>
    </subcellularLocation>
</comment>
<dbReference type="EMBL" id="JBHRYE010000030">
    <property type="protein sequence ID" value="MFC3673065.1"/>
    <property type="molecule type" value="Genomic_DNA"/>
</dbReference>
<feature type="transmembrane region" description="Helical" evidence="7">
    <location>
        <begin position="309"/>
        <end position="328"/>
    </location>
</feature>
<keyword evidence="3" id="KW-1003">Cell membrane</keyword>
<dbReference type="InterPro" id="IPR036259">
    <property type="entry name" value="MFS_trans_sf"/>
</dbReference>
<evidence type="ECO:0000313" key="9">
    <source>
        <dbReference type="Proteomes" id="UP001595683"/>
    </source>
</evidence>
<evidence type="ECO:0000256" key="7">
    <source>
        <dbReference type="SAM" id="Phobius"/>
    </source>
</evidence>
<accession>A0ABV7V6N4</accession>
<sequence>MASNPSGFPALHPSAPHVPGHPLAIPAFRAFWIARICAMLAQSNLVVVLGWAAYDVARTSLDVKAASLRIGLIGLSQFLPVLLINPFAGLVADRHDRRLVVRLALLVQIAAVGVLVVLQALGRADLPVFYLVAAGFAAGRGFYAPAMNALAPALVPAESMPRAIAVSAIAGRIGGIVGPVLGGFAYGVAPDFAYGLTLALLCAALLAQLAIGPHGANRPVADGKPLVHILEGLRYVAHNRMLLGAISLDLFAVLLGGATAMLPVYARDILHVGPAGLGLLRSASSVGAVSTALWLSWRPVENGVGPRMLAAVALFGVASAVFGISRWLPLSLAMLALAGAADMISVYVRQTLVQVVTPDAMRGRVGATSALFITASNELGEMESGVMGAILGPVGSVVFGGVSAVAIAFAWGRLFPELRHVQRFDEVVAQA</sequence>
<keyword evidence="6 7" id="KW-0472">Membrane</keyword>
<evidence type="ECO:0000256" key="6">
    <source>
        <dbReference type="ARBA" id="ARBA00023136"/>
    </source>
</evidence>
<gene>
    <name evidence="8" type="ORF">ACFOOT_16725</name>
</gene>
<feature type="transmembrane region" description="Helical" evidence="7">
    <location>
        <begin position="242"/>
        <end position="266"/>
    </location>
</feature>
<keyword evidence="5 7" id="KW-1133">Transmembrane helix</keyword>